<organism evidence="1 2">
    <name type="scientific">Ceratitis capitata</name>
    <name type="common">Mediterranean fruit fly</name>
    <name type="synonym">Tephritis capitata</name>
    <dbReference type="NCBI Taxonomy" id="7213"/>
    <lineage>
        <taxon>Eukaryota</taxon>
        <taxon>Metazoa</taxon>
        <taxon>Ecdysozoa</taxon>
        <taxon>Arthropoda</taxon>
        <taxon>Hexapoda</taxon>
        <taxon>Insecta</taxon>
        <taxon>Pterygota</taxon>
        <taxon>Neoptera</taxon>
        <taxon>Endopterygota</taxon>
        <taxon>Diptera</taxon>
        <taxon>Brachycera</taxon>
        <taxon>Muscomorpha</taxon>
        <taxon>Tephritoidea</taxon>
        <taxon>Tephritidae</taxon>
        <taxon>Ceratitis</taxon>
        <taxon>Ceratitis</taxon>
    </lineage>
</organism>
<name>A0A811V4T1_CERCA</name>
<comment type="caution">
    <text evidence="1">The sequence shown here is derived from an EMBL/GenBank/DDBJ whole genome shotgun (WGS) entry which is preliminary data.</text>
</comment>
<sequence length="143" mass="15554">TDQQRISSNHMIGAKGLSSNFCERDETNARGGTGLWGAEDDDAATFARKIISRGFCASRLYNNNSNNNNLSSLLKVNELLRISVAVDTRISPFPTPGVPTFKMVVSAQLMTVYHGSDLDRSNLVTLSQKRGLLTTSNTYKAPG</sequence>
<dbReference type="EMBL" id="CAJHJT010000034">
    <property type="protein sequence ID" value="CAD7006010.1"/>
    <property type="molecule type" value="Genomic_DNA"/>
</dbReference>
<reference evidence="1" key="1">
    <citation type="submission" date="2020-11" db="EMBL/GenBank/DDBJ databases">
        <authorList>
            <person name="Whitehead M."/>
        </authorList>
    </citation>
    <scope>NUCLEOTIDE SEQUENCE</scope>
    <source>
        <strain evidence="1">EGII</strain>
    </source>
</reference>
<evidence type="ECO:0000313" key="1">
    <source>
        <dbReference type="EMBL" id="CAD7006010.1"/>
    </source>
</evidence>
<gene>
    <name evidence="1" type="ORF">CCAP1982_LOCUS14345</name>
</gene>
<proteinExistence type="predicted"/>
<evidence type="ECO:0000313" key="2">
    <source>
        <dbReference type="Proteomes" id="UP000606786"/>
    </source>
</evidence>
<dbReference type="Proteomes" id="UP000606786">
    <property type="component" value="Unassembled WGS sequence"/>
</dbReference>
<dbReference type="AlphaFoldDB" id="A0A811V4T1"/>
<protein>
    <submittedName>
        <fullName evidence="1">(Mediterranean fruit fly) hypothetical protein</fullName>
    </submittedName>
</protein>
<accession>A0A811V4T1</accession>
<keyword evidence="2" id="KW-1185">Reference proteome</keyword>
<feature type="non-terminal residue" evidence="1">
    <location>
        <position position="143"/>
    </location>
</feature>